<feature type="domain" description="EamA" evidence="6">
    <location>
        <begin position="56"/>
        <end position="140"/>
    </location>
</feature>
<evidence type="ECO:0000256" key="5">
    <source>
        <dbReference type="SAM" id="Phobius"/>
    </source>
</evidence>
<protein>
    <recommendedName>
        <fullName evidence="6">EamA domain-containing protein</fullName>
    </recommendedName>
</protein>
<dbReference type="PANTHER" id="PTHR32322:SF2">
    <property type="entry name" value="EAMA DOMAIN-CONTAINING PROTEIN"/>
    <property type="match status" value="1"/>
</dbReference>
<evidence type="ECO:0000256" key="2">
    <source>
        <dbReference type="ARBA" id="ARBA00022692"/>
    </source>
</evidence>
<dbReference type="PANTHER" id="PTHR32322">
    <property type="entry name" value="INNER MEMBRANE TRANSPORTER"/>
    <property type="match status" value="1"/>
</dbReference>
<proteinExistence type="predicted"/>
<evidence type="ECO:0000259" key="6">
    <source>
        <dbReference type="Pfam" id="PF00892"/>
    </source>
</evidence>
<gene>
    <name evidence="7" type="ORF">METZ01_LOCUS231144</name>
</gene>
<feature type="transmembrane region" description="Helical" evidence="5">
    <location>
        <begin position="58"/>
        <end position="78"/>
    </location>
</feature>
<dbReference type="EMBL" id="UINC01057298">
    <property type="protein sequence ID" value="SVB78290.1"/>
    <property type="molecule type" value="Genomic_DNA"/>
</dbReference>
<name>A0A382GT56_9ZZZZ</name>
<evidence type="ECO:0000256" key="4">
    <source>
        <dbReference type="ARBA" id="ARBA00023136"/>
    </source>
</evidence>
<comment type="subcellular location">
    <subcellularLocation>
        <location evidence="1">Membrane</location>
        <topology evidence="1">Multi-pass membrane protein</topology>
    </subcellularLocation>
</comment>
<dbReference type="InterPro" id="IPR000620">
    <property type="entry name" value="EamA_dom"/>
</dbReference>
<feature type="non-terminal residue" evidence="7">
    <location>
        <position position="143"/>
    </location>
</feature>
<feature type="transmembrane region" description="Helical" evidence="5">
    <location>
        <begin position="116"/>
        <end position="138"/>
    </location>
</feature>
<dbReference type="InterPro" id="IPR050638">
    <property type="entry name" value="AA-Vitamin_Transporters"/>
</dbReference>
<feature type="transmembrane region" description="Helical" evidence="5">
    <location>
        <begin position="84"/>
        <end position="104"/>
    </location>
</feature>
<evidence type="ECO:0000256" key="1">
    <source>
        <dbReference type="ARBA" id="ARBA00004141"/>
    </source>
</evidence>
<keyword evidence="4 5" id="KW-0472">Membrane</keyword>
<organism evidence="7">
    <name type="scientific">marine metagenome</name>
    <dbReference type="NCBI Taxonomy" id="408172"/>
    <lineage>
        <taxon>unclassified sequences</taxon>
        <taxon>metagenomes</taxon>
        <taxon>ecological metagenomes</taxon>
    </lineage>
</organism>
<keyword evidence="3 5" id="KW-1133">Transmembrane helix</keyword>
<dbReference type="GO" id="GO:0016020">
    <property type="term" value="C:membrane"/>
    <property type="evidence" value="ECO:0007669"/>
    <property type="project" value="UniProtKB-SubCell"/>
</dbReference>
<evidence type="ECO:0000313" key="7">
    <source>
        <dbReference type="EMBL" id="SVB78290.1"/>
    </source>
</evidence>
<sequence length="143" mass="16417">MTCTQKLWVKNWKNKGHELPPFPGENSLCHGRGHRTVTAVQPHLQDPSRKFFLLRTDLALFMMCVIWGVNFSVIKIALDEFEPLAFNALRFPLAAATLFVMLRLKGPIPLPKREHWVRIIVLGLLANVVYQFFFIFGIDLTLA</sequence>
<dbReference type="Pfam" id="PF00892">
    <property type="entry name" value="EamA"/>
    <property type="match status" value="1"/>
</dbReference>
<evidence type="ECO:0000256" key="3">
    <source>
        <dbReference type="ARBA" id="ARBA00022989"/>
    </source>
</evidence>
<accession>A0A382GT56</accession>
<reference evidence="7" key="1">
    <citation type="submission" date="2018-05" db="EMBL/GenBank/DDBJ databases">
        <authorList>
            <person name="Lanie J.A."/>
            <person name="Ng W.-L."/>
            <person name="Kazmierczak K.M."/>
            <person name="Andrzejewski T.M."/>
            <person name="Davidsen T.M."/>
            <person name="Wayne K.J."/>
            <person name="Tettelin H."/>
            <person name="Glass J.I."/>
            <person name="Rusch D."/>
            <person name="Podicherti R."/>
            <person name="Tsui H.-C.T."/>
            <person name="Winkler M.E."/>
        </authorList>
    </citation>
    <scope>NUCLEOTIDE SEQUENCE</scope>
</reference>
<keyword evidence="2 5" id="KW-0812">Transmembrane</keyword>
<dbReference type="AlphaFoldDB" id="A0A382GT56"/>